<dbReference type="Gene3D" id="1.10.357.10">
    <property type="entry name" value="Tetracycline Repressor, domain 2"/>
    <property type="match status" value="1"/>
</dbReference>
<evidence type="ECO:0000313" key="6">
    <source>
        <dbReference type="EMBL" id="RUO26760.1"/>
    </source>
</evidence>
<evidence type="ECO:0000256" key="2">
    <source>
        <dbReference type="ARBA" id="ARBA00023125"/>
    </source>
</evidence>
<dbReference type="GO" id="GO:0003677">
    <property type="term" value="F:DNA binding"/>
    <property type="evidence" value="ECO:0007669"/>
    <property type="project" value="UniProtKB-UniRule"/>
</dbReference>
<reference evidence="6 7" key="1">
    <citation type="journal article" date="2011" name="Front. Microbiol.">
        <title>Genomic signatures of strain selection and enhancement in Bacillus atrophaeus var. globigii, a historical biowarfare simulant.</title>
        <authorList>
            <person name="Gibbons H.S."/>
            <person name="Broomall S.M."/>
            <person name="McNew L.A."/>
            <person name="Daligault H."/>
            <person name="Chapman C."/>
            <person name="Bruce D."/>
            <person name="Karavis M."/>
            <person name="Krepps M."/>
            <person name="McGregor P.A."/>
            <person name="Hong C."/>
            <person name="Park K.H."/>
            <person name="Akmal A."/>
            <person name="Feldman A."/>
            <person name="Lin J.S."/>
            <person name="Chang W.E."/>
            <person name="Higgs B.W."/>
            <person name="Demirev P."/>
            <person name="Lindquist J."/>
            <person name="Liem A."/>
            <person name="Fochler E."/>
            <person name="Read T.D."/>
            <person name="Tapia R."/>
            <person name="Johnson S."/>
            <person name="Bishop-Lilly K.A."/>
            <person name="Detter C."/>
            <person name="Han C."/>
            <person name="Sozhamannan S."/>
            <person name="Rosenzweig C.N."/>
            <person name="Skowronski E.W."/>
        </authorList>
    </citation>
    <scope>NUCLEOTIDE SEQUENCE [LARGE SCALE GENOMIC DNA]</scope>
    <source>
        <strain evidence="6 7">MLST1</strain>
    </source>
</reference>
<dbReference type="InterPro" id="IPR009057">
    <property type="entry name" value="Homeodomain-like_sf"/>
</dbReference>
<dbReference type="PANTHER" id="PTHR47752:SF1">
    <property type="entry name" value="HTH-TYPE TRANSCRIPTIONAL REPRESSOR FABR"/>
    <property type="match status" value="1"/>
</dbReference>
<feature type="domain" description="HTH tetR-type" evidence="5">
    <location>
        <begin position="10"/>
        <end position="71"/>
    </location>
</feature>
<dbReference type="Gene3D" id="1.10.10.60">
    <property type="entry name" value="Homeodomain-like"/>
    <property type="match status" value="1"/>
</dbReference>
<dbReference type="InterPro" id="IPR054129">
    <property type="entry name" value="DesT_TetR_C"/>
</dbReference>
<gene>
    <name evidence="6" type="ORF">CWE09_08705</name>
</gene>
<name>A0A432W9C6_9GAMM</name>
<dbReference type="SUPFAM" id="SSF46689">
    <property type="entry name" value="Homeodomain-like"/>
    <property type="match status" value="1"/>
</dbReference>
<dbReference type="OrthoDB" id="8617654at2"/>
<comment type="caution">
    <text evidence="6">The sequence shown here is derived from an EMBL/GenBank/DDBJ whole genome shotgun (WGS) entry which is preliminary data.</text>
</comment>
<feature type="DNA-binding region" description="H-T-H motif" evidence="4">
    <location>
        <begin position="34"/>
        <end position="53"/>
    </location>
</feature>
<organism evidence="6 7">
    <name type="scientific">Aliidiomarina minuta</name>
    <dbReference type="NCBI Taxonomy" id="880057"/>
    <lineage>
        <taxon>Bacteria</taxon>
        <taxon>Pseudomonadati</taxon>
        <taxon>Pseudomonadota</taxon>
        <taxon>Gammaproteobacteria</taxon>
        <taxon>Alteromonadales</taxon>
        <taxon>Idiomarinaceae</taxon>
        <taxon>Aliidiomarina</taxon>
    </lineage>
</organism>
<dbReference type="InterPro" id="IPR050692">
    <property type="entry name" value="HTH_transcr_repressor_FabR"/>
</dbReference>
<proteinExistence type="predicted"/>
<keyword evidence="3" id="KW-0804">Transcription</keyword>
<dbReference type="PANTHER" id="PTHR47752">
    <property type="entry name" value="HTH-TYPE TRANSCRIPTIONAL REPRESSOR FABR"/>
    <property type="match status" value="1"/>
</dbReference>
<keyword evidence="1" id="KW-0805">Transcription regulation</keyword>
<keyword evidence="2 4" id="KW-0238">DNA-binding</keyword>
<accession>A0A432W9C6</accession>
<dbReference type="PROSITE" id="PS01081">
    <property type="entry name" value="HTH_TETR_1"/>
    <property type="match status" value="1"/>
</dbReference>
<dbReference type="Pfam" id="PF21943">
    <property type="entry name" value="TetR_C_46"/>
    <property type="match status" value="1"/>
</dbReference>
<dbReference type="FunFam" id="1.10.10.60:FF:000034">
    <property type="entry name" value="HTH-type transcriptional repressor FabR"/>
    <property type="match status" value="1"/>
</dbReference>
<dbReference type="AlphaFoldDB" id="A0A432W9C6"/>
<protein>
    <submittedName>
        <fullName evidence="6">HTH-type transcriptional repressor FabR</fullName>
    </submittedName>
</protein>
<evidence type="ECO:0000256" key="3">
    <source>
        <dbReference type="ARBA" id="ARBA00023163"/>
    </source>
</evidence>
<dbReference type="Pfam" id="PF00440">
    <property type="entry name" value="TetR_N"/>
    <property type="match status" value="1"/>
</dbReference>
<dbReference type="PROSITE" id="PS50977">
    <property type="entry name" value="HTH_TETR_2"/>
    <property type="match status" value="1"/>
</dbReference>
<evidence type="ECO:0000259" key="5">
    <source>
        <dbReference type="PROSITE" id="PS50977"/>
    </source>
</evidence>
<dbReference type="InterPro" id="IPR001647">
    <property type="entry name" value="HTH_TetR"/>
</dbReference>
<keyword evidence="7" id="KW-1185">Reference proteome</keyword>
<dbReference type="Proteomes" id="UP000288293">
    <property type="component" value="Unassembled WGS sequence"/>
</dbReference>
<dbReference type="RefSeq" id="WP_126803572.1">
    <property type="nucleotide sequence ID" value="NZ_PIPL01000001.1"/>
</dbReference>
<evidence type="ECO:0000256" key="1">
    <source>
        <dbReference type="ARBA" id="ARBA00023015"/>
    </source>
</evidence>
<evidence type="ECO:0000256" key="4">
    <source>
        <dbReference type="PROSITE-ProRule" id="PRU00335"/>
    </source>
</evidence>
<dbReference type="NCBIfam" id="NF008402">
    <property type="entry name" value="PRK11202.1"/>
    <property type="match status" value="1"/>
</dbReference>
<dbReference type="EMBL" id="PIPL01000001">
    <property type="protein sequence ID" value="RUO26760.1"/>
    <property type="molecule type" value="Genomic_DNA"/>
</dbReference>
<evidence type="ECO:0000313" key="7">
    <source>
        <dbReference type="Proteomes" id="UP000288293"/>
    </source>
</evidence>
<dbReference type="InterPro" id="IPR023772">
    <property type="entry name" value="DNA-bd_HTH_TetR-type_CS"/>
</dbReference>
<sequence length="219" mass="25001">MSGIRARQKEKTRRALIDAALNQMSAEISFSSLSLREVAREAQIAPTSFYRHFQNMEELGLTLVDEGGLALRQLLRQSRQRIEDGGSIINVSLETFMYFVSNHTSVFRLLLQERSGTSREFRAAVAREIDHFKAELADYLVVERDMQQRLAEVQSDAIVRVVFSAGADALDLNLDERKHLMHQTMVQVRMIARGALLFKDDNHLLPTNVHNPEKPDHSR</sequence>